<protein>
    <recommendedName>
        <fullName evidence="4">DUF4149 domain-containing protein</fullName>
    </recommendedName>
</protein>
<feature type="transmembrane region" description="Helical" evidence="1">
    <location>
        <begin position="7"/>
        <end position="28"/>
    </location>
</feature>
<dbReference type="Proteomes" id="UP000319040">
    <property type="component" value="Unassembled WGS sequence"/>
</dbReference>
<gene>
    <name evidence="2" type="ORF">SAMN06265379_10778</name>
</gene>
<evidence type="ECO:0000313" key="2">
    <source>
        <dbReference type="EMBL" id="SMO77224.1"/>
    </source>
</evidence>
<accession>A0A521DZU7</accession>
<evidence type="ECO:0000256" key="1">
    <source>
        <dbReference type="SAM" id="Phobius"/>
    </source>
</evidence>
<proteinExistence type="predicted"/>
<keyword evidence="1" id="KW-0472">Membrane</keyword>
<evidence type="ECO:0008006" key="4">
    <source>
        <dbReference type="Google" id="ProtNLM"/>
    </source>
</evidence>
<dbReference type="RefSeq" id="WP_142533964.1">
    <property type="nucleotide sequence ID" value="NZ_FXTB01000007.1"/>
</dbReference>
<keyword evidence="1" id="KW-1133">Transmembrane helix</keyword>
<feature type="transmembrane region" description="Helical" evidence="1">
    <location>
        <begin position="40"/>
        <end position="63"/>
    </location>
</feature>
<name>A0A521DZU7_SACCC</name>
<feature type="transmembrane region" description="Helical" evidence="1">
    <location>
        <begin position="121"/>
        <end position="141"/>
    </location>
</feature>
<sequence>MRASERVMIIIMLFWAGFVSSISFMEAWLKFRADGVTREIGLSIGKLIFTALNRVEIILLISVWILRLSQKLEFRAILQMKNAWLWIISAIIALQSFWLLPQLSHNAQLIIDGTEMPSSLLHVWFGLFELTKVSLLLLVSFKICHRPMVR</sequence>
<dbReference type="AlphaFoldDB" id="A0A521DZU7"/>
<keyword evidence="1" id="KW-0812">Transmembrane</keyword>
<dbReference type="OrthoDB" id="1098954at2"/>
<organism evidence="2 3">
    <name type="scientific">Saccharicrinis carchari</name>
    <dbReference type="NCBI Taxonomy" id="1168039"/>
    <lineage>
        <taxon>Bacteria</taxon>
        <taxon>Pseudomonadati</taxon>
        <taxon>Bacteroidota</taxon>
        <taxon>Bacteroidia</taxon>
        <taxon>Marinilabiliales</taxon>
        <taxon>Marinilabiliaceae</taxon>
        <taxon>Saccharicrinis</taxon>
    </lineage>
</organism>
<feature type="transmembrane region" description="Helical" evidence="1">
    <location>
        <begin position="83"/>
        <end position="101"/>
    </location>
</feature>
<evidence type="ECO:0000313" key="3">
    <source>
        <dbReference type="Proteomes" id="UP000319040"/>
    </source>
</evidence>
<dbReference type="EMBL" id="FXTB01000007">
    <property type="protein sequence ID" value="SMO77224.1"/>
    <property type="molecule type" value="Genomic_DNA"/>
</dbReference>
<reference evidence="2 3" key="1">
    <citation type="submission" date="2017-05" db="EMBL/GenBank/DDBJ databases">
        <authorList>
            <person name="Varghese N."/>
            <person name="Submissions S."/>
        </authorList>
    </citation>
    <scope>NUCLEOTIDE SEQUENCE [LARGE SCALE GENOMIC DNA]</scope>
    <source>
        <strain evidence="2 3">DSM 27040</strain>
    </source>
</reference>
<keyword evidence="3" id="KW-1185">Reference proteome</keyword>